<dbReference type="GO" id="GO:0003714">
    <property type="term" value="F:transcription corepressor activity"/>
    <property type="evidence" value="ECO:0007669"/>
    <property type="project" value="InterPro"/>
</dbReference>
<dbReference type="EMBL" id="PSQE01000001">
    <property type="protein sequence ID" value="RHN82062.1"/>
    <property type="molecule type" value="Genomic_DNA"/>
</dbReference>
<dbReference type="Proteomes" id="UP000002051">
    <property type="component" value="Unassembled WGS sequence"/>
</dbReference>
<dbReference type="FunFam" id="1.20.1160.11:FF:000001">
    <property type="entry name" value="Paired amphipathic helix protein Sin3"/>
    <property type="match status" value="1"/>
</dbReference>
<evidence type="ECO:0000256" key="2">
    <source>
        <dbReference type="ARBA" id="ARBA00022491"/>
    </source>
</evidence>
<name>G7IE22_MEDTR</name>
<keyword evidence="2" id="KW-0678">Repressor</keyword>
<dbReference type="InterPro" id="IPR036600">
    <property type="entry name" value="PAH_sf"/>
</dbReference>
<reference evidence="5 8" key="2">
    <citation type="journal article" date="2014" name="BMC Genomics">
        <title>An improved genome release (version Mt4.0) for the model legume Medicago truncatula.</title>
        <authorList>
            <person name="Tang H."/>
            <person name="Krishnakumar V."/>
            <person name="Bidwell S."/>
            <person name="Rosen B."/>
            <person name="Chan A."/>
            <person name="Zhou S."/>
            <person name="Gentzbittel L."/>
            <person name="Childs K.L."/>
            <person name="Yandell M."/>
            <person name="Gundlach H."/>
            <person name="Mayer K.F."/>
            <person name="Schwartz D.C."/>
            <person name="Town C.D."/>
        </authorList>
    </citation>
    <scope>GENOME REANNOTATION</scope>
    <source>
        <strain evidence="7 8">cv. Jemalong A17</strain>
    </source>
</reference>
<evidence type="ECO:0000313" key="5">
    <source>
        <dbReference type="EMBL" id="AES62692.1"/>
    </source>
</evidence>
<dbReference type="PANTHER" id="PTHR12346">
    <property type="entry name" value="SIN3B-RELATED"/>
    <property type="match status" value="1"/>
</dbReference>
<dbReference type="PaxDb" id="3880-AES62692"/>
<dbReference type="AlphaFoldDB" id="G7IE22"/>
<dbReference type="InterPro" id="IPR003822">
    <property type="entry name" value="PAH"/>
</dbReference>
<evidence type="ECO:0000256" key="3">
    <source>
        <dbReference type="ARBA" id="ARBA00023242"/>
    </source>
</evidence>
<comment type="subcellular location">
    <subcellularLocation>
        <location evidence="1 4">Nucleus</location>
    </subcellularLocation>
</comment>
<gene>
    <name evidence="7" type="primary">11427883</name>
    <name evidence="5" type="ordered locus">MTR_1g104960</name>
    <name evidence="6" type="ORF">MtrunA17_Chr1g0205821</name>
</gene>
<dbReference type="Pfam" id="PF02671">
    <property type="entry name" value="PAH"/>
    <property type="match status" value="2"/>
</dbReference>
<organism evidence="5 8">
    <name type="scientific">Medicago truncatula</name>
    <name type="common">Barrel medic</name>
    <name type="synonym">Medicago tribuloides</name>
    <dbReference type="NCBI Taxonomy" id="3880"/>
    <lineage>
        <taxon>Eukaryota</taxon>
        <taxon>Viridiplantae</taxon>
        <taxon>Streptophyta</taxon>
        <taxon>Embryophyta</taxon>
        <taxon>Tracheophyta</taxon>
        <taxon>Spermatophyta</taxon>
        <taxon>Magnoliopsida</taxon>
        <taxon>eudicotyledons</taxon>
        <taxon>Gunneridae</taxon>
        <taxon>Pentapetalae</taxon>
        <taxon>rosids</taxon>
        <taxon>fabids</taxon>
        <taxon>Fabales</taxon>
        <taxon>Fabaceae</taxon>
        <taxon>Papilionoideae</taxon>
        <taxon>50 kb inversion clade</taxon>
        <taxon>NPAAA clade</taxon>
        <taxon>Hologalegina</taxon>
        <taxon>IRL clade</taxon>
        <taxon>Trifolieae</taxon>
        <taxon>Medicago</taxon>
    </lineage>
</organism>
<reference evidence="6" key="4">
    <citation type="journal article" date="2018" name="Nat. Plants">
        <title>Whole-genome landscape of Medicago truncatula symbiotic genes.</title>
        <authorList>
            <person name="Pecrix Y."/>
            <person name="Gamas P."/>
            <person name="Carrere S."/>
        </authorList>
    </citation>
    <scope>NUCLEOTIDE SEQUENCE</scope>
    <source>
        <tissue evidence="6">Leaves</tissue>
    </source>
</reference>
<dbReference type="OMA" id="FEDKMEK"/>
<accession>G7IE22</accession>
<dbReference type="InterPro" id="IPR039774">
    <property type="entry name" value="Sin3-like"/>
</dbReference>
<evidence type="ECO:0000256" key="1">
    <source>
        <dbReference type="ARBA" id="ARBA00004123"/>
    </source>
</evidence>
<dbReference type="EnsemblPlants" id="AES62692">
    <property type="protein sequence ID" value="AES62692"/>
    <property type="gene ID" value="MTR_1g104960"/>
</dbReference>
<proteinExistence type="predicted"/>
<dbReference type="GO" id="GO:0005634">
    <property type="term" value="C:nucleus"/>
    <property type="evidence" value="ECO:0007669"/>
    <property type="project" value="UniProtKB-SubCell"/>
</dbReference>
<dbReference type="STRING" id="3880.G7IE22"/>
<dbReference type="SUPFAM" id="SSF47762">
    <property type="entry name" value="PAH2 domain"/>
    <property type="match status" value="2"/>
</dbReference>
<dbReference type="OrthoDB" id="1411596at2759"/>
<dbReference type="EMBL" id="CM001217">
    <property type="protein sequence ID" value="AES62692.1"/>
    <property type="molecule type" value="Genomic_DNA"/>
</dbReference>
<dbReference type="KEGG" id="mtr:11427883"/>
<evidence type="ECO:0000256" key="4">
    <source>
        <dbReference type="PROSITE-ProRule" id="PRU00810"/>
    </source>
</evidence>
<dbReference type="eggNOG" id="KOG4204">
    <property type="taxonomic scope" value="Eukaryota"/>
</dbReference>
<dbReference type="Gene3D" id="1.20.1160.11">
    <property type="entry name" value="Paired amphipathic helix"/>
    <property type="match status" value="2"/>
</dbReference>
<dbReference type="PANTHER" id="PTHR12346:SF0">
    <property type="entry name" value="SIN3A, ISOFORM G"/>
    <property type="match status" value="1"/>
</dbReference>
<dbReference type="Proteomes" id="UP000265566">
    <property type="component" value="Chromosome 1"/>
</dbReference>
<protein>
    <submittedName>
        <fullName evidence="5">Paired amphipathic helix protein</fullName>
    </submittedName>
    <submittedName>
        <fullName evidence="6">Putative transcription regulator Others family</fullName>
    </submittedName>
</protein>
<sequence length="177" mass="20700">MNSSRRTGPLIDDARVLVKDVEAVFQDKREMYEEFVKLLQDFGAKRIDRRVVKEGVTELLKEHQDLILRFNIFLPPGHEISLPLDDDLQQRDRSALEDRAMAFLTEVKVTFEDKMEKFNEFLKLLADYQAKRIDVRVVKEGMMELFKDHKNLLSGFNTFLPEGHKISLSLDGDRTTR</sequence>
<dbReference type="PROSITE" id="PS51477">
    <property type="entry name" value="PAH"/>
    <property type="match status" value="2"/>
</dbReference>
<reference evidence="5 8" key="1">
    <citation type="journal article" date="2011" name="Nature">
        <title>The Medicago genome provides insight into the evolution of rhizobial symbioses.</title>
        <authorList>
            <person name="Young N.D."/>
            <person name="Debelle F."/>
            <person name="Oldroyd G.E."/>
            <person name="Geurts R."/>
            <person name="Cannon S.B."/>
            <person name="Udvardi M.K."/>
            <person name="Benedito V.A."/>
            <person name="Mayer K.F."/>
            <person name="Gouzy J."/>
            <person name="Schoof H."/>
            <person name="Van de Peer Y."/>
            <person name="Proost S."/>
            <person name="Cook D.R."/>
            <person name="Meyers B.C."/>
            <person name="Spannagl M."/>
            <person name="Cheung F."/>
            <person name="De Mita S."/>
            <person name="Krishnakumar V."/>
            <person name="Gundlach H."/>
            <person name="Zhou S."/>
            <person name="Mudge J."/>
            <person name="Bharti A.K."/>
            <person name="Murray J.D."/>
            <person name="Naoumkina M.A."/>
            <person name="Rosen B."/>
            <person name="Silverstein K.A."/>
            <person name="Tang H."/>
            <person name="Rombauts S."/>
            <person name="Zhao P.X."/>
            <person name="Zhou P."/>
            <person name="Barbe V."/>
            <person name="Bardou P."/>
            <person name="Bechner M."/>
            <person name="Bellec A."/>
            <person name="Berger A."/>
            <person name="Berges H."/>
            <person name="Bidwell S."/>
            <person name="Bisseling T."/>
            <person name="Choisne N."/>
            <person name="Couloux A."/>
            <person name="Denny R."/>
            <person name="Deshpande S."/>
            <person name="Dai X."/>
            <person name="Doyle J.J."/>
            <person name="Dudez A.M."/>
            <person name="Farmer A.D."/>
            <person name="Fouteau S."/>
            <person name="Franken C."/>
            <person name="Gibelin C."/>
            <person name="Gish J."/>
            <person name="Goldstein S."/>
            <person name="Gonzalez A.J."/>
            <person name="Green P.J."/>
            <person name="Hallab A."/>
            <person name="Hartog M."/>
            <person name="Hua A."/>
            <person name="Humphray S.J."/>
            <person name="Jeong D.H."/>
            <person name="Jing Y."/>
            <person name="Jocker A."/>
            <person name="Kenton S.M."/>
            <person name="Kim D.J."/>
            <person name="Klee K."/>
            <person name="Lai H."/>
            <person name="Lang C."/>
            <person name="Lin S."/>
            <person name="Macmil S.L."/>
            <person name="Magdelenat G."/>
            <person name="Matthews L."/>
            <person name="McCorrison J."/>
            <person name="Monaghan E.L."/>
            <person name="Mun J.H."/>
            <person name="Najar F.Z."/>
            <person name="Nicholson C."/>
            <person name="Noirot C."/>
            <person name="O'Bleness M."/>
            <person name="Paule C.R."/>
            <person name="Poulain J."/>
            <person name="Prion F."/>
            <person name="Qin B."/>
            <person name="Qu C."/>
            <person name="Retzel E.F."/>
            <person name="Riddle C."/>
            <person name="Sallet E."/>
            <person name="Samain S."/>
            <person name="Samson N."/>
            <person name="Sanders I."/>
            <person name="Saurat O."/>
            <person name="Scarpelli C."/>
            <person name="Schiex T."/>
            <person name="Segurens B."/>
            <person name="Severin A.J."/>
            <person name="Sherrier D.J."/>
            <person name="Shi R."/>
            <person name="Sims S."/>
            <person name="Singer S.R."/>
            <person name="Sinharoy S."/>
            <person name="Sterck L."/>
            <person name="Viollet A."/>
            <person name="Wang B.B."/>
            <person name="Wang K."/>
            <person name="Wang M."/>
            <person name="Wang X."/>
            <person name="Warfsmann J."/>
            <person name="Weissenbach J."/>
            <person name="White D.D."/>
            <person name="White J.D."/>
            <person name="Wiley G.B."/>
            <person name="Wincker P."/>
            <person name="Xing Y."/>
            <person name="Yang L."/>
            <person name="Yao Z."/>
            <person name="Ying F."/>
            <person name="Zhai J."/>
            <person name="Zhou L."/>
            <person name="Zuber A."/>
            <person name="Denarie J."/>
            <person name="Dixon R.A."/>
            <person name="May G.D."/>
            <person name="Schwartz D.C."/>
            <person name="Rogers J."/>
            <person name="Quetier F."/>
            <person name="Town C.D."/>
            <person name="Roe B.A."/>
        </authorList>
    </citation>
    <scope>NUCLEOTIDE SEQUENCE [LARGE SCALE GENOMIC DNA]</scope>
    <source>
        <strain evidence="5">A17</strain>
        <strain evidence="7 8">cv. Jemalong A17</strain>
    </source>
</reference>
<evidence type="ECO:0000313" key="8">
    <source>
        <dbReference type="Proteomes" id="UP000002051"/>
    </source>
</evidence>
<evidence type="ECO:0000313" key="7">
    <source>
        <dbReference type="EnsemblPlants" id="AES62692"/>
    </source>
</evidence>
<dbReference type="HOGENOM" id="CLU_087416_3_1_1"/>
<reference evidence="7" key="3">
    <citation type="submission" date="2015-04" db="UniProtKB">
        <authorList>
            <consortium name="EnsemblPlants"/>
        </authorList>
    </citation>
    <scope>IDENTIFICATION</scope>
    <source>
        <strain evidence="7">cv. Jemalong A17</strain>
    </source>
</reference>
<keyword evidence="3 4" id="KW-0539">Nucleus</keyword>
<dbReference type="Gramene" id="rna6179">
    <property type="protein sequence ID" value="RHN82062.1"/>
    <property type="gene ID" value="gene6179"/>
</dbReference>
<keyword evidence="8" id="KW-1185">Reference proteome</keyword>
<evidence type="ECO:0000313" key="6">
    <source>
        <dbReference type="EMBL" id="RHN82062.1"/>
    </source>
</evidence>